<dbReference type="PANTHER" id="PTHR22953">
    <property type="entry name" value="ACID PHOSPHATASE RELATED"/>
    <property type="match status" value="1"/>
</dbReference>
<dbReference type="Pfam" id="PF18962">
    <property type="entry name" value="Por_Secre_tail"/>
    <property type="match status" value="1"/>
</dbReference>
<proteinExistence type="predicted"/>
<dbReference type="NCBIfam" id="TIGR04183">
    <property type="entry name" value="Por_Secre_tail"/>
    <property type="match status" value="1"/>
</dbReference>
<name>A0A1V4QDV9_UNCW3</name>
<dbReference type="InterPro" id="IPR039331">
    <property type="entry name" value="PAPs-like"/>
</dbReference>
<dbReference type="InterPro" id="IPR004843">
    <property type="entry name" value="Calcineurin-like_PHP"/>
</dbReference>
<keyword evidence="1" id="KW-0732">Signal</keyword>
<dbReference type="Gene3D" id="3.60.21.10">
    <property type="match status" value="1"/>
</dbReference>
<accession>A0A1V4QDV9</accession>
<sequence length="377" mass="43524">MLDGLLAGTKYYYKILPAGDLRYFWTFPSYADSFMFIVFGDTRSDSFIHQLVINRMAHYDFKLLLHSGDLVASGDNTSDWRKFFNCEETVIGYKQFLPTIGNHESPYWPFETLFVLPNNNRYYSLNYGNTHFIILNTQEDISGDQLDWLINDLNGVSNDTMIDWIVVNFHRPPYSSGNHGSQMDIRTTWSPIFENYNVDLVFSGHDHDYERTVKINGVVYIVTGGGGAPLHPVDSSPWTAYSEMTYHFCHITVADRQLILRAINLFGIVFDSLVLNKTIGITEADRPICPAPRIWPNPFSNNVIIEWYSLNKDTKISIFDCSGRRRKVINISPEGPSRKITWDGMDENQKLIEPGVYFLIFETKKHRLIKKVVRVEK</sequence>
<evidence type="ECO:0000256" key="1">
    <source>
        <dbReference type="ARBA" id="ARBA00022729"/>
    </source>
</evidence>
<protein>
    <recommendedName>
        <fullName evidence="6">Calcineurin-like phosphoesterase domain-containing protein</fullName>
    </recommendedName>
</protein>
<dbReference type="EMBL" id="MUKB01000111">
    <property type="protein sequence ID" value="OPX17543.1"/>
    <property type="molecule type" value="Genomic_DNA"/>
</dbReference>
<dbReference type="AlphaFoldDB" id="A0A1V4QDV9"/>
<dbReference type="Pfam" id="PF00149">
    <property type="entry name" value="Metallophos"/>
    <property type="match status" value="1"/>
</dbReference>
<reference evidence="5" key="1">
    <citation type="submission" date="2017-01" db="EMBL/GenBank/DDBJ databases">
        <title>Novel pathways for hydrocarbon cycling and metabolic interdependencies in hydrothermal sediment communities.</title>
        <authorList>
            <person name="Dombrowski N."/>
            <person name="Seitz K."/>
            <person name="Teske A."/>
            <person name="Baker B."/>
        </authorList>
    </citation>
    <scope>NUCLEOTIDE SEQUENCE [LARGE SCALE GENOMIC DNA]</scope>
</reference>
<organism evidence="4 5">
    <name type="scientific">candidate division WOR-3 bacterium 4484_100</name>
    <dbReference type="NCBI Taxonomy" id="1936077"/>
    <lineage>
        <taxon>Bacteria</taxon>
        <taxon>Bacteria division WOR-3</taxon>
    </lineage>
</organism>
<gene>
    <name evidence="4" type="ORF">BXT86_05980</name>
</gene>
<dbReference type="InterPro" id="IPR026444">
    <property type="entry name" value="Secre_tail"/>
</dbReference>
<comment type="caution">
    <text evidence="4">The sequence shown here is derived from an EMBL/GenBank/DDBJ whole genome shotgun (WGS) entry which is preliminary data.</text>
</comment>
<evidence type="ECO:0000259" key="2">
    <source>
        <dbReference type="Pfam" id="PF00149"/>
    </source>
</evidence>
<dbReference type="GO" id="GO:0003993">
    <property type="term" value="F:acid phosphatase activity"/>
    <property type="evidence" value="ECO:0007669"/>
    <property type="project" value="InterPro"/>
</dbReference>
<evidence type="ECO:0000313" key="5">
    <source>
        <dbReference type="Proteomes" id="UP000191663"/>
    </source>
</evidence>
<dbReference type="Proteomes" id="UP000191663">
    <property type="component" value="Unassembled WGS sequence"/>
</dbReference>
<evidence type="ECO:0000259" key="3">
    <source>
        <dbReference type="Pfam" id="PF18962"/>
    </source>
</evidence>
<feature type="domain" description="Secretion system C-terminal sorting" evidence="3">
    <location>
        <begin position="294"/>
        <end position="373"/>
    </location>
</feature>
<dbReference type="InterPro" id="IPR029052">
    <property type="entry name" value="Metallo-depent_PP-like"/>
</dbReference>
<dbReference type="Gene3D" id="2.60.40.4070">
    <property type="match status" value="1"/>
</dbReference>
<feature type="domain" description="Calcineurin-like phosphoesterase" evidence="2">
    <location>
        <begin position="56"/>
        <end position="209"/>
    </location>
</feature>
<evidence type="ECO:0008006" key="6">
    <source>
        <dbReference type="Google" id="ProtNLM"/>
    </source>
</evidence>
<evidence type="ECO:0000313" key="4">
    <source>
        <dbReference type="EMBL" id="OPX17543.1"/>
    </source>
</evidence>
<dbReference type="SUPFAM" id="SSF56300">
    <property type="entry name" value="Metallo-dependent phosphatases"/>
    <property type="match status" value="1"/>
</dbReference>
<dbReference type="PANTHER" id="PTHR22953:SF153">
    <property type="entry name" value="PURPLE ACID PHOSPHATASE"/>
    <property type="match status" value="1"/>
</dbReference>